<dbReference type="InterPro" id="IPR033124">
    <property type="entry name" value="Ser_caboxypep_his_AS"/>
</dbReference>
<evidence type="ECO:0000256" key="2">
    <source>
        <dbReference type="ARBA" id="ARBA00022645"/>
    </source>
</evidence>
<evidence type="ECO:0000313" key="8">
    <source>
        <dbReference type="Proteomes" id="UP001168877"/>
    </source>
</evidence>
<organism evidence="7 8">
    <name type="scientific">Acer saccharum</name>
    <name type="common">Sugar maple</name>
    <dbReference type="NCBI Taxonomy" id="4024"/>
    <lineage>
        <taxon>Eukaryota</taxon>
        <taxon>Viridiplantae</taxon>
        <taxon>Streptophyta</taxon>
        <taxon>Embryophyta</taxon>
        <taxon>Tracheophyta</taxon>
        <taxon>Spermatophyta</taxon>
        <taxon>Magnoliopsida</taxon>
        <taxon>eudicotyledons</taxon>
        <taxon>Gunneridae</taxon>
        <taxon>Pentapetalae</taxon>
        <taxon>rosids</taxon>
        <taxon>malvids</taxon>
        <taxon>Sapindales</taxon>
        <taxon>Sapindaceae</taxon>
        <taxon>Hippocastanoideae</taxon>
        <taxon>Acereae</taxon>
        <taxon>Acer</taxon>
    </lineage>
</organism>
<keyword evidence="6" id="KW-0472">Membrane</keyword>
<keyword evidence="3" id="KW-0645">Protease</keyword>
<dbReference type="EMBL" id="JAUESC010000002">
    <property type="protein sequence ID" value="KAK0604797.1"/>
    <property type="molecule type" value="Genomic_DNA"/>
</dbReference>
<dbReference type="PROSITE" id="PS00560">
    <property type="entry name" value="CARBOXYPEPT_SER_HIS"/>
    <property type="match status" value="1"/>
</dbReference>
<evidence type="ECO:0000256" key="6">
    <source>
        <dbReference type="SAM" id="Phobius"/>
    </source>
</evidence>
<comment type="caution">
    <text evidence="7">The sequence shown here is derived from an EMBL/GenBank/DDBJ whole genome shotgun (WGS) entry which is preliminary data.</text>
</comment>
<keyword evidence="8" id="KW-1185">Reference proteome</keyword>
<evidence type="ECO:0000313" key="7">
    <source>
        <dbReference type="EMBL" id="KAK0604797.1"/>
    </source>
</evidence>
<proteinExistence type="inferred from homology"/>
<accession>A0AA39W5V6</accession>
<reference evidence="7" key="2">
    <citation type="submission" date="2023-06" db="EMBL/GenBank/DDBJ databases">
        <authorList>
            <person name="Swenson N.G."/>
            <person name="Wegrzyn J.L."/>
            <person name="Mcevoy S.L."/>
        </authorList>
    </citation>
    <scope>NUCLEOTIDE SEQUENCE</scope>
    <source>
        <strain evidence="7">NS2018</strain>
        <tissue evidence="7">Leaf</tissue>
    </source>
</reference>
<dbReference type="Proteomes" id="UP001168877">
    <property type="component" value="Unassembled WGS sequence"/>
</dbReference>
<dbReference type="AlphaFoldDB" id="A0AA39W5V6"/>
<sequence>MASPSHHEQNLSMINYCKWVGLRIVFLLMILSRLAAASYSTVKYLPGFSGSLPFKLETGGDHDMVVSYLGTLSWIKALNFTIIDEWRPWLVDDQVAGYSTEYSKNFTFATVKGGGHTAPEYKPKECFSMFKRWISHEPL</sequence>
<evidence type="ECO:0000256" key="1">
    <source>
        <dbReference type="ARBA" id="ARBA00009431"/>
    </source>
</evidence>
<keyword evidence="6" id="KW-1133">Transmembrane helix</keyword>
<reference evidence="7" key="1">
    <citation type="journal article" date="2022" name="Plant J.">
        <title>Strategies of tolerance reflected in two North American maple genomes.</title>
        <authorList>
            <person name="McEvoy S.L."/>
            <person name="Sezen U.U."/>
            <person name="Trouern-Trend A."/>
            <person name="McMahon S.M."/>
            <person name="Schaberg P.G."/>
            <person name="Yang J."/>
            <person name="Wegrzyn J.L."/>
            <person name="Swenson N.G."/>
        </authorList>
    </citation>
    <scope>NUCLEOTIDE SEQUENCE</scope>
    <source>
        <strain evidence="7">NS2018</strain>
    </source>
</reference>
<protein>
    <submittedName>
        <fullName evidence="7">Uncharacterized protein</fullName>
    </submittedName>
</protein>
<evidence type="ECO:0000256" key="3">
    <source>
        <dbReference type="ARBA" id="ARBA00022670"/>
    </source>
</evidence>
<dbReference type="InterPro" id="IPR001563">
    <property type="entry name" value="Peptidase_S10"/>
</dbReference>
<dbReference type="Gene3D" id="3.40.50.11320">
    <property type="match status" value="1"/>
</dbReference>
<name>A0AA39W5V6_ACESA</name>
<dbReference type="InterPro" id="IPR029058">
    <property type="entry name" value="AB_hydrolase_fold"/>
</dbReference>
<keyword evidence="2" id="KW-0121">Carboxypeptidase</keyword>
<keyword evidence="4" id="KW-0378">Hydrolase</keyword>
<dbReference type="GO" id="GO:0006508">
    <property type="term" value="P:proteolysis"/>
    <property type="evidence" value="ECO:0007669"/>
    <property type="project" value="UniProtKB-KW"/>
</dbReference>
<dbReference type="GO" id="GO:0004185">
    <property type="term" value="F:serine-type carboxypeptidase activity"/>
    <property type="evidence" value="ECO:0007669"/>
    <property type="project" value="InterPro"/>
</dbReference>
<feature type="transmembrane region" description="Helical" evidence="6">
    <location>
        <begin position="20"/>
        <end position="42"/>
    </location>
</feature>
<keyword evidence="6" id="KW-0812">Transmembrane</keyword>
<dbReference type="SUPFAM" id="SSF53474">
    <property type="entry name" value="alpha/beta-Hydrolases"/>
    <property type="match status" value="1"/>
</dbReference>
<dbReference type="Pfam" id="PF00450">
    <property type="entry name" value="Peptidase_S10"/>
    <property type="match status" value="1"/>
</dbReference>
<evidence type="ECO:0000256" key="5">
    <source>
        <dbReference type="ARBA" id="ARBA00023180"/>
    </source>
</evidence>
<gene>
    <name evidence="7" type="ORF">LWI29_019552</name>
</gene>
<evidence type="ECO:0000256" key="4">
    <source>
        <dbReference type="ARBA" id="ARBA00022801"/>
    </source>
</evidence>
<keyword evidence="5" id="KW-0325">Glycoprotein</keyword>
<comment type="similarity">
    <text evidence="1">Belongs to the peptidase S10 family.</text>
</comment>